<organism evidence="1 2">
    <name type="scientific">Portunus trituberculatus</name>
    <name type="common">Swimming crab</name>
    <name type="synonym">Neptunus trituberculatus</name>
    <dbReference type="NCBI Taxonomy" id="210409"/>
    <lineage>
        <taxon>Eukaryota</taxon>
        <taxon>Metazoa</taxon>
        <taxon>Ecdysozoa</taxon>
        <taxon>Arthropoda</taxon>
        <taxon>Crustacea</taxon>
        <taxon>Multicrustacea</taxon>
        <taxon>Malacostraca</taxon>
        <taxon>Eumalacostraca</taxon>
        <taxon>Eucarida</taxon>
        <taxon>Decapoda</taxon>
        <taxon>Pleocyemata</taxon>
        <taxon>Brachyura</taxon>
        <taxon>Eubrachyura</taxon>
        <taxon>Portunoidea</taxon>
        <taxon>Portunidae</taxon>
        <taxon>Portuninae</taxon>
        <taxon>Portunus</taxon>
    </lineage>
</organism>
<dbReference type="EMBL" id="VSRR010033132">
    <property type="protein sequence ID" value="MPC71575.1"/>
    <property type="molecule type" value="Genomic_DNA"/>
</dbReference>
<name>A0A5B7HPI9_PORTR</name>
<evidence type="ECO:0000313" key="2">
    <source>
        <dbReference type="Proteomes" id="UP000324222"/>
    </source>
</evidence>
<evidence type="ECO:0000313" key="1">
    <source>
        <dbReference type="EMBL" id="MPC71575.1"/>
    </source>
</evidence>
<gene>
    <name evidence="1" type="ORF">E2C01_065854</name>
</gene>
<accession>A0A5B7HPI9</accession>
<proteinExistence type="predicted"/>
<dbReference type="AlphaFoldDB" id="A0A5B7HPI9"/>
<sequence length="29" mass="3044">MRHPECTVTVSAATITATCFDIGTPPLPL</sequence>
<reference evidence="1 2" key="1">
    <citation type="submission" date="2019-05" db="EMBL/GenBank/DDBJ databases">
        <title>Another draft genome of Portunus trituberculatus and its Hox gene families provides insights of decapod evolution.</title>
        <authorList>
            <person name="Jeong J.-H."/>
            <person name="Song I."/>
            <person name="Kim S."/>
            <person name="Choi T."/>
            <person name="Kim D."/>
            <person name="Ryu S."/>
            <person name="Kim W."/>
        </authorList>
    </citation>
    <scope>NUCLEOTIDE SEQUENCE [LARGE SCALE GENOMIC DNA]</scope>
    <source>
        <tissue evidence="1">Muscle</tissue>
    </source>
</reference>
<protein>
    <submittedName>
        <fullName evidence="1">Uncharacterized protein</fullName>
    </submittedName>
</protein>
<comment type="caution">
    <text evidence="1">The sequence shown here is derived from an EMBL/GenBank/DDBJ whole genome shotgun (WGS) entry which is preliminary data.</text>
</comment>
<keyword evidence="2" id="KW-1185">Reference proteome</keyword>
<dbReference type="Proteomes" id="UP000324222">
    <property type="component" value="Unassembled WGS sequence"/>
</dbReference>